<dbReference type="EMBL" id="JBDLBR010000005">
    <property type="protein sequence ID" value="MEN7538332.1"/>
    <property type="molecule type" value="Genomic_DNA"/>
</dbReference>
<dbReference type="InterPro" id="IPR036770">
    <property type="entry name" value="Ankyrin_rpt-contain_sf"/>
</dbReference>
<protein>
    <submittedName>
        <fullName evidence="3">DUF6438 domain-containing protein</fullName>
    </submittedName>
</protein>
<sequence>MVKLIYSFVALFLLTSCSAYAEPFPEVIDDEVKITLQRTACFGSCPDYTVTIDGQGNVEFRTRGEIFPGEFEVHRSFSRNDGILLSGVHTDEIDPGVVASLLEQFRDAKFFSLNDEYRAQITDSPAYILTIDTGTASKTVVDYVGEEVGMPPVVTQLQEAVDQAAGSARWVDGAEGLVEWLEENNFNFNSDAARSLALEGALEDADDRTIMGIIDRGANLNAMTTHPWSGDEVVLGEELLMAAIERGRADLFTYLARNGWVERSDRRSLEAIFADNAAGCSASLARAFAAQGLSIDSIGEEGQPALAALSSVYLCNRDDEELVATAKALLDLGADPNKRDADGETAIFDVEYLPLLDLLYSHGAVADVIDKAGNSPALSSWTDEIVLRHLMAGARPVGRYYDGRTLWEQMEHRPMPKVEVWLDSNDSD</sequence>
<accession>A0ABV0CZN5</accession>
<name>A0ABV0CZN5_9SPHN</name>
<dbReference type="Proteomes" id="UP001484535">
    <property type="component" value="Unassembled WGS sequence"/>
</dbReference>
<dbReference type="InterPro" id="IPR045497">
    <property type="entry name" value="DUF6438"/>
</dbReference>
<evidence type="ECO:0000313" key="3">
    <source>
        <dbReference type="EMBL" id="MEN7538332.1"/>
    </source>
</evidence>
<proteinExistence type="predicted"/>
<feature type="chain" id="PRO_5047536212" evidence="1">
    <location>
        <begin position="22"/>
        <end position="428"/>
    </location>
</feature>
<dbReference type="Gene3D" id="1.25.40.20">
    <property type="entry name" value="Ankyrin repeat-containing domain"/>
    <property type="match status" value="1"/>
</dbReference>
<dbReference type="PROSITE" id="PS51257">
    <property type="entry name" value="PROKAR_LIPOPROTEIN"/>
    <property type="match status" value="1"/>
</dbReference>
<dbReference type="SUPFAM" id="SSF48403">
    <property type="entry name" value="Ankyrin repeat"/>
    <property type="match status" value="1"/>
</dbReference>
<keyword evidence="4" id="KW-1185">Reference proteome</keyword>
<gene>
    <name evidence="3" type="ORF">ABDJ38_14210</name>
</gene>
<keyword evidence="1" id="KW-0732">Signal</keyword>
<evidence type="ECO:0000256" key="1">
    <source>
        <dbReference type="SAM" id="SignalP"/>
    </source>
</evidence>
<dbReference type="RefSeq" id="WP_346785791.1">
    <property type="nucleotide sequence ID" value="NZ_JBDLBR010000005.1"/>
</dbReference>
<organism evidence="3 4">
    <name type="scientific">Aurantiacibacter flavus</name>
    <dbReference type="NCBI Taxonomy" id="3145232"/>
    <lineage>
        <taxon>Bacteria</taxon>
        <taxon>Pseudomonadati</taxon>
        <taxon>Pseudomonadota</taxon>
        <taxon>Alphaproteobacteria</taxon>
        <taxon>Sphingomonadales</taxon>
        <taxon>Erythrobacteraceae</taxon>
        <taxon>Aurantiacibacter</taxon>
    </lineage>
</organism>
<evidence type="ECO:0000259" key="2">
    <source>
        <dbReference type="Pfam" id="PF20033"/>
    </source>
</evidence>
<comment type="caution">
    <text evidence="3">The sequence shown here is derived from an EMBL/GenBank/DDBJ whole genome shotgun (WGS) entry which is preliminary data.</text>
</comment>
<feature type="domain" description="DUF6438" evidence="2">
    <location>
        <begin position="33"/>
        <end position="164"/>
    </location>
</feature>
<dbReference type="Pfam" id="PF20033">
    <property type="entry name" value="DUF6438"/>
    <property type="match status" value="1"/>
</dbReference>
<feature type="signal peptide" evidence="1">
    <location>
        <begin position="1"/>
        <end position="21"/>
    </location>
</feature>
<reference evidence="3 4" key="1">
    <citation type="submission" date="2024-05" db="EMBL/GenBank/DDBJ databases">
        <authorList>
            <person name="Park S."/>
        </authorList>
    </citation>
    <scope>NUCLEOTIDE SEQUENCE [LARGE SCALE GENOMIC DNA]</scope>
    <source>
        <strain evidence="3 4">DGU5</strain>
    </source>
</reference>
<evidence type="ECO:0000313" key="4">
    <source>
        <dbReference type="Proteomes" id="UP001484535"/>
    </source>
</evidence>